<organism evidence="2">
    <name type="scientific">Actinobacillus pleuropneumoniae</name>
    <name type="common">Haemophilus pleuropneumoniae</name>
    <dbReference type="NCBI Taxonomy" id="715"/>
    <lineage>
        <taxon>Bacteria</taxon>
        <taxon>Pseudomonadati</taxon>
        <taxon>Pseudomonadota</taxon>
        <taxon>Gammaproteobacteria</taxon>
        <taxon>Pasteurellales</taxon>
        <taxon>Pasteurellaceae</taxon>
        <taxon>Actinobacillus</taxon>
    </lineage>
</organism>
<dbReference type="Pfam" id="PF10670">
    <property type="entry name" value="DUF4198"/>
    <property type="match status" value="1"/>
</dbReference>
<dbReference type="AlphaFoldDB" id="A0A2Z6AQS4"/>
<dbReference type="EMBL" id="LC227661">
    <property type="protein sequence ID" value="BBD05375.1"/>
    <property type="molecule type" value="Genomic_DNA"/>
</dbReference>
<evidence type="ECO:0000313" key="3">
    <source>
        <dbReference type="EMBL" id="BBD05390.1"/>
    </source>
</evidence>
<proteinExistence type="predicted"/>
<dbReference type="InterPro" id="IPR019613">
    <property type="entry name" value="DUF4198"/>
</dbReference>
<keyword evidence="1" id="KW-0732">Signal</keyword>
<evidence type="ECO:0000256" key="1">
    <source>
        <dbReference type="SAM" id="SignalP"/>
    </source>
</evidence>
<sequence>MMKFTKITMLLSGLFISSLVQAHNVWLEPTKNKDEYVVKFGHETTESYPEHKLKSIQLLKSDGSLEAATYQFQNGEAYFKADVYPIVFLQFDNGVWSKLPSGKYIEKTKKEAPSAVLSLNPVKLGKAILTWNEQATKSHNMDYELVPQAKPEAGKPLSVLVLHKGKPVSGIKVGSGEDKPFELTNAQGIAQFTPVAGFNKVWAEFEEKGVEHPDYTERSIEYMLTFDVK</sequence>
<protein>
    <submittedName>
        <fullName evidence="2">Putative periplasmic binding protein CbiK</fullName>
    </submittedName>
</protein>
<gene>
    <name evidence="2" type="primary">cbiK</name>
</gene>
<reference evidence="2" key="1">
    <citation type="journal article" date="2018" name="J. Vet. Diagn. Invest.">
        <title>Isolation and molecular characterization of a urease-negative Actinobacillus pleuropneumoniae mutant.</title>
        <authorList>
            <person name="Ito H."/>
            <person name="Takahashi S."/>
            <person name="Asai T."/>
            <person name="Tamura Y."/>
            <person name="Yamamoto K."/>
        </authorList>
    </citation>
    <scope>NUCLEOTIDE SEQUENCE</scope>
    <source>
        <strain evidence="2">CB87</strain>
        <strain evidence="3">UN16</strain>
    </source>
</reference>
<accession>A0A2Z6AQS4</accession>
<feature type="signal peptide" evidence="1">
    <location>
        <begin position="1"/>
        <end position="22"/>
    </location>
</feature>
<dbReference type="EMBL" id="LC227662">
    <property type="protein sequence ID" value="BBD05390.1"/>
    <property type="molecule type" value="Genomic_DNA"/>
</dbReference>
<feature type="chain" id="PRO_5036059979" evidence="1">
    <location>
        <begin position="23"/>
        <end position="229"/>
    </location>
</feature>
<evidence type="ECO:0000313" key="2">
    <source>
        <dbReference type="EMBL" id="BBD05375.1"/>
    </source>
</evidence>
<name>A0A2Z6AQS4_ACTPL</name>